<gene>
    <name evidence="4" type="ORF">FEM33_24625</name>
</gene>
<evidence type="ECO:0000256" key="2">
    <source>
        <dbReference type="SAM" id="SignalP"/>
    </source>
</evidence>
<dbReference type="Pfam" id="PF18935">
    <property type="entry name" value="DUF5683"/>
    <property type="match status" value="1"/>
</dbReference>
<dbReference type="AlphaFoldDB" id="A0A5M8Q9H9"/>
<feature type="signal peptide" evidence="2">
    <location>
        <begin position="1"/>
        <end position="19"/>
    </location>
</feature>
<feature type="transmembrane region" description="Helical" evidence="1">
    <location>
        <begin position="87"/>
        <end position="105"/>
    </location>
</feature>
<name>A0A5M8Q9H9_9BACT</name>
<keyword evidence="1" id="KW-0472">Membrane</keyword>
<evidence type="ECO:0000313" key="5">
    <source>
        <dbReference type="Proteomes" id="UP000323994"/>
    </source>
</evidence>
<feature type="transmembrane region" description="Helical" evidence="1">
    <location>
        <begin position="178"/>
        <end position="199"/>
    </location>
</feature>
<keyword evidence="2" id="KW-0732">Signal</keyword>
<organism evidence="4 5">
    <name type="scientific">Dyadobacter flavalbus</name>
    <dbReference type="NCBI Taxonomy" id="2579942"/>
    <lineage>
        <taxon>Bacteria</taxon>
        <taxon>Pseudomonadati</taxon>
        <taxon>Bacteroidota</taxon>
        <taxon>Cytophagia</taxon>
        <taxon>Cytophagales</taxon>
        <taxon>Spirosomataceae</taxon>
        <taxon>Dyadobacter</taxon>
    </lineage>
</organism>
<comment type="caution">
    <text evidence="4">The sequence shown here is derived from an EMBL/GenBank/DDBJ whole genome shotgun (WGS) entry which is preliminary data.</text>
</comment>
<keyword evidence="5" id="KW-1185">Reference proteome</keyword>
<dbReference type="InterPro" id="IPR043738">
    <property type="entry name" value="DUF5683"/>
</dbReference>
<dbReference type="OrthoDB" id="9813910at2"/>
<feature type="domain" description="DUF5683" evidence="3">
    <location>
        <begin position="66"/>
        <end position="235"/>
    </location>
</feature>
<accession>A0A5M8Q9H9</accession>
<keyword evidence="1" id="KW-1133">Transmembrane helix</keyword>
<proteinExistence type="predicted"/>
<dbReference type="EMBL" id="VBSN01000073">
    <property type="protein sequence ID" value="KAA6431500.1"/>
    <property type="molecule type" value="Genomic_DNA"/>
</dbReference>
<evidence type="ECO:0000259" key="3">
    <source>
        <dbReference type="Pfam" id="PF18935"/>
    </source>
</evidence>
<keyword evidence="1" id="KW-0812">Transmembrane</keyword>
<feature type="chain" id="PRO_5024366982" description="DUF5683 domain-containing protein" evidence="2">
    <location>
        <begin position="20"/>
        <end position="237"/>
    </location>
</feature>
<protein>
    <recommendedName>
        <fullName evidence="3">DUF5683 domain-containing protein</fullName>
    </recommendedName>
</protein>
<sequence length="237" mass="26773">MKNWFLLGMLMFFSRAIFAQTTPVAGGADTVRAARSGKDTVRPAGDTVKVAQQDSMAPRKKKFMPVPKTATRLAFIPGGGQIYNRDYWKLPIVYIAFGGGLYAYYLNSIKYKDYLDTYKSFYDLDKNSKNYGNVKIGLTPDSTKIVRVRNLLNTESEYLPATRDQAARGKNYWRRNRGFALIVSGFIYTLSIIEANVAAHLKTFDLSDDLSLRIEPKLNQPAMRTPTPGLRLVFDIK</sequence>
<dbReference type="Proteomes" id="UP000323994">
    <property type="component" value="Unassembled WGS sequence"/>
</dbReference>
<reference evidence="4 5" key="1">
    <citation type="submission" date="2019-05" db="EMBL/GenBank/DDBJ databases">
        <authorList>
            <person name="Qu J.-H."/>
        </authorList>
    </citation>
    <scope>NUCLEOTIDE SEQUENCE [LARGE SCALE GENOMIC DNA]</scope>
    <source>
        <strain evidence="4 5">NS28</strain>
    </source>
</reference>
<evidence type="ECO:0000313" key="4">
    <source>
        <dbReference type="EMBL" id="KAA6431500.1"/>
    </source>
</evidence>
<evidence type="ECO:0000256" key="1">
    <source>
        <dbReference type="SAM" id="Phobius"/>
    </source>
</evidence>